<dbReference type="AlphaFoldDB" id="A0A940WZI2"/>
<dbReference type="Pfam" id="PF17369">
    <property type="entry name" value="DUF5391"/>
    <property type="match status" value="1"/>
</dbReference>
<organism evidence="2 3">
    <name type="scientific">Halalkalibacter suaedae</name>
    <dbReference type="NCBI Taxonomy" id="2822140"/>
    <lineage>
        <taxon>Bacteria</taxon>
        <taxon>Bacillati</taxon>
        <taxon>Bacillota</taxon>
        <taxon>Bacilli</taxon>
        <taxon>Bacillales</taxon>
        <taxon>Bacillaceae</taxon>
        <taxon>Halalkalibacter</taxon>
    </lineage>
</organism>
<dbReference type="InterPro" id="IPR020204">
    <property type="entry name" value="Uncharacterised_YxaJ"/>
</dbReference>
<feature type="transmembrane region" description="Helical" evidence="1">
    <location>
        <begin position="46"/>
        <end position="69"/>
    </location>
</feature>
<keyword evidence="1" id="KW-0812">Transmembrane</keyword>
<keyword evidence="1" id="KW-0472">Membrane</keyword>
<gene>
    <name evidence="2" type="ORF">J7W16_10475</name>
</gene>
<name>A0A940WZI2_9BACI</name>
<dbReference type="EMBL" id="JAGKSQ010000004">
    <property type="protein sequence ID" value="MBP3951561.1"/>
    <property type="molecule type" value="Genomic_DNA"/>
</dbReference>
<dbReference type="RefSeq" id="WP_210597266.1">
    <property type="nucleotide sequence ID" value="NZ_JAGKSQ010000004.1"/>
</dbReference>
<comment type="caution">
    <text evidence="2">The sequence shown here is derived from an EMBL/GenBank/DDBJ whole genome shotgun (WGS) entry which is preliminary data.</text>
</comment>
<keyword evidence="1" id="KW-1133">Transmembrane helix</keyword>
<sequence length="73" mass="7971">MKNNDSKSSIVLLTLLSAFLFCSMIVVGSLSPLADLGTNTNQFGDIGMWSAVGFVLILFLLPLILFFNLSFPR</sequence>
<evidence type="ECO:0000313" key="3">
    <source>
        <dbReference type="Proteomes" id="UP000678228"/>
    </source>
</evidence>
<accession>A0A940WZI2</accession>
<evidence type="ECO:0000313" key="2">
    <source>
        <dbReference type="EMBL" id="MBP3951561.1"/>
    </source>
</evidence>
<reference evidence="2" key="1">
    <citation type="submission" date="2021-03" db="EMBL/GenBank/DDBJ databases">
        <title>Bacillus suaedae sp. nov., isolated from Suaeda aralocaspica.</title>
        <authorList>
            <person name="Lei R.F.R."/>
        </authorList>
    </citation>
    <scope>NUCLEOTIDE SEQUENCE</scope>
    <source>
        <strain evidence="2">YZJH907-2</strain>
    </source>
</reference>
<dbReference type="Proteomes" id="UP000678228">
    <property type="component" value="Unassembled WGS sequence"/>
</dbReference>
<proteinExistence type="predicted"/>
<evidence type="ECO:0000256" key="1">
    <source>
        <dbReference type="SAM" id="Phobius"/>
    </source>
</evidence>
<protein>
    <submittedName>
        <fullName evidence="2">DUF5391 family protein</fullName>
    </submittedName>
</protein>
<keyword evidence="3" id="KW-1185">Reference proteome</keyword>